<evidence type="ECO:0000313" key="3">
    <source>
        <dbReference type="EMBL" id="RCI15236.1"/>
    </source>
</evidence>
<reference evidence="3 4" key="1">
    <citation type="journal article" date="2015" name="BMC Genomics">
        <title>Insights from the genome of Ophiocordyceps polyrhachis-furcata to pathogenicity and host specificity in insect fungi.</title>
        <authorList>
            <person name="Wichadakul D."/>
            <person name="Kobmoo N."/>
            <person name="Ingsriswang S."/>
            <person name="Tangphatsornruang S."/>
            <person name="Chantasingh D."/>
            <person name="Luangsa-ard J.J."/>
            <person name="Eurwilaichitr L."/>
        </authorList>
    </citation>
    <scope>NUCLEOTIDE SEQUENCE [LARGE SCALE GENOMIC DNA]</scope>
    <source>
        <strain evidence="3 4">BCC 54312</strain>
    </source>
</reference>
<evidence type="ECO:0000313" key="4">
    <source>
        <dbReference type="Proteomes" id="UP000253664"/>
    </source>
</evidence>
<dbReference type="OrthoDB" id="5213630at2759"/>
<dbReference type="Proteomes" id="UP000253664">
    <property type="component" value="Unassembled WGS sequence"/>
</dbReference>
<sequence length="522" mass="58366">MPRTRNKAGAEPVEHDDPYESSTSGQGAASDETYSPDTKEPVEHDDPYESSTSGQGAASDETYSPDTKAPRGSKKRPSPDKASEPNKRGGKAAKRIVASGRSAEQSSAARQAEEAPRDAYEAVRWFQKRIDAGEILVDELKRRLNEADATAKKHLDKANDFRDKLRLQKEATKSAEQKISLLEHEVDNLTEQYEECLAEIPKPYYGDPNKVTDDIIAAKWGRLEYVISVLAMQCLDMTPDQIRTTFSGLLGADIIELCQRKPVLAGFVIHRFIWDELRRVVFLGEGNFWGGSFGTLFIKMVKALRKSDPNNAVNLQLISKLKFTIAKDIEESIPKDEKAIKAAAEHLISRLSSFVREGKQSLFEEYAHKIFKKALKLLSTFTRSKAIFFLAYPGKAGDRFDPGKMRVKMTDSWDLEKDDLRLDFFVSPALNKIGTAGGDMFDCSGFIIQGGVVVHVHEETSKDSSGDKVVKMEEDAVVVHVHEETSKDSSGDKVVKRIHTHKGYLRSAYVFFPFNLSSSNMW</sequence>
<accession>A0A367LLC1</accession>
<name>A0A367LLC1_9HYPO</name>
<keyword evidence="4" id="KW-1185">Reference proteome</keyword>
<feature type="coiled-coil region" evidence="1">
    <location>
        <begin position="130"/>
        <end position="199"/>
    </location>
</feature>
<feature type="region of interest" description="Disordered" evidence="2">
    <location>
        <begin position="1"/>
        <end position="117"/>
    </location>
</feature>
<dbReference type="EMBL" id="LKCN02000003">
    <property type="protein sequence ID" value="RCI15236.1"/>
    <property type="molecule type" value="Genomic_DNA"/>
</dbReference>
<keyword evidence="1" id="KW-0175">Coiled coil</keyword>
<feature type="compositionally biased region" description="Low complexity" evidence="2">
    <location>
        <begin position="98"/>
        <end position="110"/>
    </location>
</feature>
<proteinExistence type="predicted"/>
<feature type="compositionally biased region" description="Polar residues" evidence="2">
    <location>
        <begin position="49"/>
        <end position="65"/>
    </location>
</feature>
<feature type="compositionally biased region" description="Basic and acidic residues" evidence="2">
    <location>
        <begin position="37"/>
        <end position="47"/>
    </location>
</feature>
<dbReference type="STRING" id="1330021.A0A367LLC1"/>
<comment type="caution">
    <text evidence="3">The sequence shown here is derived from an EMBL/GenBank/DDBJ whole genome shotgun (WGS) entry which is preliminary data.</text>
</comment>
<gene>
    <name evidence="3" type="ORF">L249_6929</name>
</gene>
<dbReference type="AlphaFoldDB" id="A0A367LLC1"/>
<evidence type="ECO:0000256" key="2">
    <source>
        <dbReference type="SAM" id="MobiDB-lite"/>
    </source>
</evidence>
<feature type="compositionally biased region" description="Polar residues" evidence="2">
    <location>
        <begin position="20"/>
        <end position="36"/>
    </location>
</feature>
<evidence type="ECO:0000256" key="1">
    <source>
        <dbReference type="SAM" id="Coils"/>
    </source>
</evidence>
<feature type="compositionally biased region" description="Basic and acidic residues" evidence="2">
    <location>
        <begin position="77"/>
        <end position="87"/>
    </location>
</feature>
<protein>
    <submittedName>
        <fullName evidence="3">Uncharacterized protein</fullName>
    </submittedName>
</protein>
<organism evidence="3 4">
    <name type="scientific">Ophiocordyceps polyrhachis-furcata BCC 54312</name>
    <dbReference type="NCBI Taxonomy" id="1330021"/>
    <lineage>
        <taxon>Eukaryota</taxon>
        <taxon>Fungi</taxon>
        <taxon>Dikarya</taxon>
        <taxon>Ascomycota</taxon>
        <taxon>Pezizomycotina</taxon>
        <taxon>Sordariomycetes</taxon>
        <taxon>Hypocreomycetidae</taxon>
        <taxon>Hypocreales</taxon>
        <taxon>Ophiocordycipitaceae</taxon>
        <taxon>Ophiocordyceps</taxon>
    </lineage>
</organism>